<dbReference type="Gene3D" id="3.30.70.920">
    <property type="match status" value="1"/>
</dbReference>
<dbReference type="STRING" id="1210090.GCA_001613185_06339"/>
<organism evidence="5 6">
    <name type="scientific">Nocardia puris</name>
    <dbReference type="NCBI Taxonomy" id="208602"/>
    <lineage>
        <taxon>Bacteria</taxon>
        <taxon>Bacillati</taxon>
        <taxon>Actinomycetota</taxon>
        <taxon>Actinomycetes</taxon>
        <taxon>Mycobacteriales</taxon>
        <taxon>Nocardiaceae</taxon>
        <taxon>Nocardia</taxon>
    </lineage>
</organism>
<accession>A0A366E3T4</accession>
<comment type="caution">
    <text evidence="5">The sequence shown here is derived from an EMBL/GenBank/DDBJ whole genome shotgun (WGS) entry which is preliminary data.</text>
</comment>
<dbReference type="InterPro" id="IPR036390">
    <property type="entry name" value="WH_DNA-bd_sf"/>
</dbReference>
<dbReference type="EMBL" id="QNRE01000001">
    <property type="protein sequence ID" value="RBO97036.1"/>
    <property type="molecule type" value="Genomic_DNA"/>
</dbReference>
<dbReference type="SMART" id="SM00344">
    <property type="entry name" value="HTH_ASNC"/>
    <property type="match status" value="1"/>
</dbReference>
<keyword evidence="6" id="KW-1185">Reference proteome</keyword>
<dbReference type="PROSITE" id="PS50956">
    <property type="entry name" value="HTH_ASNC_2"/>
    <property type="match status" value="1"/>
</dbReference>
<evidence type="ECO:0000256" key="1">
    <source>
        <dbReference type="ARBA" id="ARBA00023015"/>
    </source>
</evidence>
<gene>
    <name evidence="5" type="ORF">DFR74_1011055</name>
</gene>
<dbReference type="GO" id="GO:0043200">
    <property type="term" value="P:response to amino acid"/>
    <property type="evidence" value="ECO:0007669"/>
    <property type="project" value="TreeGrafter"/>
</dbReference>
<dbReference type="RefSeq" id="WP_067513919.1">
    <property type="nucleotide sequence ID" value="NZ_CP107943.1"/>
</dbReference>
<feature type="domain" description="HTH asnC-type" evidence="4">
    <location>
        <begin position="179"/>
        <end position="239"/>
    </location>
</feature>
<dbReference type="InterPro" id="IPR019888">
    <property type="entry name" value="Tscrpt_reg_AsnC-like"/>
</dbReference>
<dbReference type="SUPFAM" id="SSF54909">
    <property type="entry name" value="Dimeric alpha+beta barrel"/>
    <property type="match status" value="1"/>
</dbReference>
<sequence>MQNSADLLSEDELALIHALQLRPRGSWTELGRVLGADPVTLARRWQRLTARGAAWVGPSPGPRLLDQVTVAYVEIDCTAAAASTVSRALCDHAYAVTVERCAGSATLLATVATADLASMSHYTLETLPAVEHVTAVRARIVTHMFTEGGSWRIDALAPEQRAELSGGAPAAAPARSAVLGELDRALLSVLADDGRATHSAVADALGVGASTVKRRLDRLVSLGLIRFRCDFARPLGGWPVAVTLWSDVPAHRLAEIGDAVVRWPQTRNCAAVSGPHNLLVQANLHGLGDIPRLEAALVSAHPGLRAAERTVTLRHDKLFGHVLDVWGRSTRVVRPDVWSAVEG</sequence>
<evidence type="ECO:0000256" key="2">
    <source>
        <dbReference type="ARBA" id="ARBA00023125"/>
    </source>
</evidence>
<evidence type="ECO:0000313" key="6">
    <source>
        <dbReference type="Proteomes" id="UP000252586"/>
    </source>
</evidence>
<dbReference type="PANTHER" id="PTHR30154">
    <property type="entry name" value="LEUCINE-RESPONSIVE REGULATORY PROTEIN"/>
    <property type="match status" value="1"/>
</dbReference>
<dbReference type="InterPro" id="IPR036388">
    <property type="entry name" value="WH-like_DNA-bd_sf"/>
</dbReference>
<protein>
    <submittedName>
        <fullName evidence="5">DNA-binding Lrp family transcriptional regulator</fullName>
    </submittedName>
</protein>
<keyword evidence="3" id="KW-0804">Transcription</keyword>
<proteinExistence type="predicted"/>
<evidence type="ECO:0000256" key="3">
    <source>
        <dbReference type="ARBA" id="ARBA00023163"/>
    </source>
</evidence>
<evidence type="ECO:0000259" key="4">
    <source>
        <dbReference type="PROSITE" id="PS50956"/>
    </source>
</evidence>
<dbReference type="PANTHER" id="PTHR30154:SF34">
    <property type="entry name" value="TRANSCRIPTIONAL REGULATOR AZLB"/>
    <property type="match status" value="1"/>
</dbReference>
<evidence type="ECO:0000313" key="5">
    <source>
        <dbReference type="EMBL" id="RBO97036.1"/>
    </source>
</evidence>
<keyword evidence="1" id="KW-0805">Transcription regulation</keyword>
<keyword evidence="2 5" id="KW-0238">DNA-binding</keyword>
<reference evidence="5 6" key="1">
    <citation type="submission" date="2018-06" db="EMBL/GenBank/DDBJ databases">
        <title>Genomic Encyclopedia of Type Strains, Phase IV (KMG-IV): sequencing the most valuable type-strain genomes for metagenomic binning, comparative biology and taxonomic classification.</title>
        <authorList>
            <person name="Goeker M."/>
        </authorList>
    </citation>
    <scope>NUCLEOTIDE SEQUENCE [LARGE SCALE GENOMIC DNA]</scope>
    <source>
        <strain evidence="5 6">DSM 44599</strain>
    </source>
</reference>
<dbReference type="Pfam" id="PF13412">
    <property type="entry name" value="HTH_24"/>
    <property type="match status" value="1"/>
</dbReference>
<dbReference type="GO" id="GO:0043565">
    <property type="term" value="F:sequence-specific DNA binding"/>
    <property type="evidence" value="ECO:0007669"/>
    <property type="project" value="InterPro"/>
</dbReference>
<dbReference type="Gene3D" id="1.10.10.10">
    <property type="entry name" value="Winged helix-like DNA-binding domain superfamily/Winged helix DNA-binding domain"/>
    <property type="match status" value="2"/>
</dbReference>
<name>A0A366E3T4_9NOCA</name>
<dbReference type="InterPro" id="IPR011008">
    <property type="entry name" value="Dimeric_a/b-barrel"/>
</dbReference>
<dbReference type="AlphaFoldDB" id="A0A366E3T4"/>
<dbReference type="GO" id="GO:0005829">
    <property type="term" value="C:cytosol"/>
    <property type="evidence" value="ECO:0007669"/>
    <property type="project" value="TreeGrafter"/>
</dbReference>
<dbReference type="InterPro" id="IPR000485">
    <property type="entry name" value="AsnC-type_HTH_dom"/>
</dbReference>
<dbReference type="PRINTS" id="PR00033">
    <property type="entry name" value="HTHASNC"/>
</dbReference>
<dbReference type="SUPFAM" id="SSF46785">
    <property type="entry name" value="Winged helix' DNA-binding domain"/>
    <property type="match status" value="1"/>
</dbReference>
<dbReference type="Proteomes" id="UP000252586">
    <property type="component" value="Unassembled WGS sequence"/>
</dbReference>